<dbReference type="AlphaFoldDB" id="A0AAU2GRG2"/>
<sequence length="169" mass="17401">MPGGPPHGPIQRPDGEDGQPRSRRIRPWLTHTAAAAVGLLIGALAGSVGHSSSDGGASPTVTATRTETAALPPTAAPPRSEDTGHAKAGQIPGDGISLIGRDIRPGTYHSEGPQGDPITYYTWARLNKTSGEGKDVISADASKGAETVTIAATDKAFRTNGCKTWKKTN</sequence>
<protein>
    <recommendedName>
        <fullName evidence="3">Secreted protein</fullName>
    </recommendedName>
</protein>
<name>A0AAU2GRG2_9ACTN</name>
<accession>A0AAU2GRG2</accession>
<proteinExistence type="predicted"/>
<dbReference type="EMBL" id="CP108253">
    <property type="protein sequence ID" value="WTU38241.1"/>
    <property type="molecule type" value="Genomic_DNA"/>
</dbReference>
<feature type="compositionally biased region" description="Polar residues" evidence="1">
    <location>
        <begin position="49"/>
        <end position="61"/>
    </location>
</feature>
<feature type="region of interest" description="Disordered" evidence="1">
    <location>
        <begin position="1"/>
        <end position="27"/>
    </location>
</feature>
<feature type="region of interest" description="Disordered" evidence="1">
    <location>
        <begin position="48"/>
        <end position="115"/>
    </location>
</feature>
<reference evidence="2" key="1">
    <citation type="submission" date="2022-10" db="EMBL/GenBank/DDBJ databases">
        <title>The complete genomes of actinobacterial strains from the NBC collection.</title>
        <authorList>
            <person name="Joergensen T.S."/>
            <person name="Alvarez Arevalo M."/>
            <person name="Sterndorff E.B."/>
            <person name="Faurdal D."/>
            <person name="Vuksanovic O."/>
            <person name="Mourched A.-S."/>
            <person name="Charusanti P."/>
            <person name="Shaw S."/>
            <person name="Blin K."/>
            <person name="Weber T."/>
        </authorList>
    </citation>
    <scope>NUCLEOTIDE SEQUENCE</scope>
    <source>
        <strain evidence="2">NBC_00060</strain>
    </source>
</reference>
<evidence type="ECO:0008006" key="3">
    <source>
        <dbReference type="Google" id="ProtNLM"/>
    </source>
</evidence>
<evidence type="ECO:0000256" key="1">
    <source>
        <dbReference type="SAM" id="MobiDB-lite"/>
    </source>
</evidence>
<gene>
    <name evidence="2" type="ORF">OHV25_00900</name>
</gene>
<feature type="compositionally biased region" description="Low complexity" evidence="1">
    <location>
        <begin position="62"/>
        <end position="73"/>
    </location>
</feature>
<evidence type="ECO:0000313" key="2">
    <source>
        <dbReference type="EMBL" id="WTU38241.1"/>
    </source>
</evidence>
<organism evidence="2">
    <name type="scientific">Streptomyces sp. NBC_00060</name>
    <dbReference type="NCBI Taxonomy" id="2975636"/>
    <lineage>
        <taxon>Bacteria</taxon>
        <taxon>Bacillati</taxon>
        <taxon>Actinomycetota</taxon>
        <taxon>Actinomycetes</taxon>
        <taxon>Kitasatosporales</taxon>
        <taxon>Streptomycetaceae</taxon>
        <taxon>Streptomyces</taxon>
    </lineage>
</organism>